<evidence type="ECO:0000313" key="2">
    <source>
        <dbReference type="Proteomes" id="UP000199652"/>
    </source>
</evidence>
<dbReference type="OrthoDB" id="356537at2"/>
<dbReference type="EMBL" id="FNOU01000024">
    <property type="protein sequence ID" value="SDY29662.1"/>
    <property type="molecule type" value="Genomic_DNA"/>
</dbReference>
<dbReference type="Proteomes" id="UP000199652">
    <property type="component" value="Unassembled WGS sequence"/>
</dbReference>
<evidence type="ECO:0000313" key="1">
    <source>
        <dbReference type="EMBL" id="SDY29662.1"/>
    </source>
</evidence>
<keyword evidence="2" id="KW-1185">Reference proteome</keyword>
<organism evidence="1 2">
    <name type="scientific">Eubacterium barkeri</name>
    <name type="common">Clostridium barkeri</name>
    <dbReference type="NCBI Taxonomy" id="1528"/>
    <lineage>
        <taxon>Bacteria</taxon>
        <taxon>Bacillati</taxon>
        <taxon>Bacillota</taxon>
        <taxon>Clostridia</taxon>
        <taxon>Eubacteriales</taxon>
        <taxon>Eubacteriaceae</taxon>
        <taxon>Eubacterium</taxon>
    </lineage>
</organism>
<dbReference type="RefSeq" id="WP_090246722.1">
    <property type="nucleotide sequence ID" value="NZ_FNOU01000024.1"/>
</dbReference>
<sequence>MKNKLVKLIKDNPDLEVKVLFENDYEKGCCSCLANITSVYVDKYTIIDDYFYLFGDEYGYDALCGAIGGDAIEKMSDDEFKNEVEKLNWKEVIIVSF</sequence>
<dbReference type="AlphaFoldDB" id="A0A1H3IPM3"/>
<gene>
    <name evidence="1" type="ORF">SAMN04488579_12433</name>
</gene>
<protein>
    <submittedName>
        <fullName evidence="1">Uncharacterized protein</fullName>
    </submittedName>
</protein>
<proteinExistence type="predicted"/>
<accession>A0A1H3IPM3</accession>
<name>A0A1H3IPM3_EUBBA</name>
<dbReference type="STRING" id="1528.SAMN04488579_12433"/>
<reference evidence="2" key="1">
    <citation type="submission" date="2016-10" db="EMBL/GenBank/DDBJ databases">
        <authorList>
            <person name="Varghese N."/>
            <person name="Submissions S."/>
        </authorList>
    </citation>
    <scope>NUCLEOTIDE SEQUENCE [LARGE SCALE GENOMIC DNA]</scope>
    <source>
        <strain evidence="2">VPI 5359</strain>
    </source>
</reference>